<dbReference type="GO" id="GO:0016491">
    <property type="term" value="F:oxidoreductase activity"/>
    <property type="evidence" value="ECO:0007669"/>
    <property type="project" value="InterPro"/>
</dbReference>
<dbReference type="PANTHER" id="PTHR43745:SF2">
    <property type="entry name" value="NITROREDUCTASE MJ1384-RELATED"/>
    <property type="match status" value="1"/>
</dbReference>
<dbReference type="AlphaFoldDB" id="A0A2A2H1Q8"/>
<dbReference type="PANTHER" id="PTHR43745">
    <property type="entry name" value="NITROREDUCTASE MJ1384-RELATED"/>
    <property type="match status" value="1"/>
</dbReference>
<gene>
    <name evidence="3" type="ORF">ASJ80_04770</name>
</gene>
<proteinExistence type="predicted"/>
<keyword evidence="1" id="KW-0472">Membrane</keyword>
<accession>A0A2A2H1Q8</accession>
<keyword evidence="1" id="KW-0812">Transmembrane</keyword>
<evidence type="ECO:0000313" key="4">
    <source>
        <dbReference type="Proteomes" id="UP000217784"/>
    </source>
</evidence>
<comment type="caution">
    <text evidence="3">The sequence shown here is derived from an EMBL/GenBank/DDBJ whole genome shotgun (WGS) entry which is preliminary data.</text>
</comment>
<feature type="domain" description="Nitroreductase" evidence="2">
    <location>
        <begin position="59"/>
        <end position="240"/>
    </location>
</feature>
<dbReference type="EMBL" id="LMVM01000039">
    <property type="protein sequence ID" value="PAV03317.1"/>
    <property type="molecule type" value="Genomic_DNA"/>
</dbReference>
<dbReference type="InterPro" id="IPR000415">
    <property type="entry name" value="Nitroreductase-like"/>
</dbReference>
<evidence type="ECO:0000259" key="2">
    <source>
        <dbReference type="Pfam" id="PF00881"/>
    </source>
</evidence>
<keyword evidence="4" id="KW-1185">Reference proteome</keyword>
<dbReference type="CDD" id="cd02142">
    <property type="entry name" value="McbC_SagB-like_oxidoreductase"/>
    <property type="match status" value="1"/>
</dbReference>
<dbReference type="Gene3D" id="3.40.109.10">
    <property type="entry name" value="NADH Oxidase"/>
    <property type="match status" value="1"/>
</dbReference>
<protein>
    <submittedName>
        <fullName evidence="3">Dehydrogenase</fullName>
    </submittedName>
</protein>
<dbReference type="InterPro" id="IPR020051">
    <property type="entry name" value="SagB-type_dehydrogenase"/>
</dbReference>
<dbReference type="InterPro" id="IPR029479">
    <property type="entry name" value="Nitroreductase"/>
</dbReference>
<feature type="transmembrane region" description="Helical" evidence="1">
    <location>
        <begin position="7"/>
        <end position="25"/>
    </location>
</feature>
<organism evidence="3 4">
    <name type="scientific">Methanobacterium bryantii</name>
    <dbReference type="NCBI Taxonomy" id="2161"/>
    <lineage>
        <taxon>Archaea</taxon>
        <taxon>Methanobacteriati</taxon>
        <taxon>Methanobacteriota</taxon>
        <taxon>Methanomada group</taxon>
        <taxon>Methanobacteria</taxon>
        <taxon>Methanobacteriales</taxon>
        <taxon>Methanobacteriaceae</taxon>
        <taxon>Methanobacterium</taxon>
    </lineage>
</organism>
<reference evidence="3 4" key="1">
    <citation type="journal article" date="2017" name="BMC Genomics">
        <title>Genomic analysis of methanogenic archaea reveals a shift towards energy conservation.</title>
        <authorList>
            <person name="Gilmore S.P."/>
            <person name="Henske J.K."/>
            <person name="Sexton J.A."/>
            <person name="Solomon K.V."/>
            <person name="Seppala S."/>
            <person name="Yoo J.I."/>
            <person name="Huyett L.M."/>
            <person name="Pressman A."/>
            <person name="Cogan J.Z."/>
            <person name="Kivenson V."/>
            <person name="Peng X."/>
            <person name="Tan Y."/>
            <person name="Valentine D.L."/>
            <person name="O'Malley M.A."/>
        </authorList>
    </citation>
    <scope>NUCLEOTIDE SEQUENCE [LARGE SCALE GENOMIC DNA]</scope>
    <source>
        <strain evidence="3 4">M.o.H.</strain>
    </source>
</reference>
<dbReference type="Proteomes" id="UP000217784">
    <property type="component" value="Unassembled WGS sequence"/>
</dbReference>
<evidence type="ECO:0000256" key="1">
    <source>
        <dbReference type="SAM" id="Phobius"/>
    </source>
</evidence>
<dbReference type="SUPFAM" id="SSF55469">
    <property type="entry name" value="FMN-dependent nitroreductase-like"/>
    <property type="match status" value="1"/>
</dbReference>
<evidence type="ECO:0000313" key="3">
    <source>
        <dbReference type="EMBL" id="PAV03317.1"/>
    </source>
</evidence>
<dbReference type="RefSeq" id="WP_069584512.1">
    <property type="nucleotide sequence ID" value="NZ_LMVM01000039.1"/>
</dbReference>
<sequence length="245" mass="26894">MSRKGKIILIILIILLGVTIAYLVWPQPTTTSNSQRTVISTINLPNPILEGNVSVEQAIQNRRSVRHYTNQSITLQDVSQLMWAAQGITDKANNLRSVPSGGQVYPLEVYIIVGKDGVTGLSEGIYHYNPYNNTLEKTSESDARSDLSQAANGQAWVKEAPVDIVITGDYSKMVAKYKDETLCTRFVNLEAGHAGENIYLEAEARGLVTVALGSFKDDQVHTVLGLPANENTIYIYPVGYSAYNT</sequence>
<dbReference type="OrthoDB" id="10206at2157"/>
<name>A0A2A2H1Q8_METBR</name>
<dbReference type="NCBIfam" id="TIGR03605">
    <property type="entry name" value="antibiot_sagB"/>
    <property type="match status" value="1"/>
</dbReference>
<dbReference type="Pfam" id="PF00881">
    <property type="entry name" value="Nitroreductase"/>
    <property type="match status" value="1"/>
</dbReference>
<keyword evidence="1" id="KW-1133">Transmembrane helix</keyword>
<dbReference type="InterPro" id="IPR052544">
    <property type="entry name" value="Bacteriocin_Proc_Enz"/>
</dbReference>